<proteinExistence type="predicted"/>
<dbReference type="SUPFAM" id="SSF53822">
    <property type="entry name" value="Periplasmic binding protein-like I"/>
    <property type="match status" value="1"/>
</dbReference>
<evidence type="ECO:0000313" key="6">
    <source>
        <dbReference type="Proteomes" id="UP001501521"/>
    </source>
</evidence>
<dbReference type="InterPro" id="IPR050555">
    <property type="entry name" value="Bact_Solute-Bind_Prot2"/>
</dbReference>
<feature type="chain" id="PRO_5045676885" evidence="3">
    <location>
        <begin position="23"/>
        <end position="359"/>
    </location>
</feature>
<feature type="region of interest" description="Disordered" evidence="2">
    <location>
        <begin position="30"/>
        <end position="50"/>
    </location>
</feature>
<protein>
    <submittedName>
        <fullName evidence="5">Autoinducer 2 ABC transporter substrate-binding protein</fullName>
    </submittedName>
</protein>
<feature type="domain" description="Periplasmic binding protein" evidence="4">
    <location>
        <begin position="60"/>
        <end position="317"/>
    </location>
</feature>
<dbReference type="EMBL" id="BAABLV010000031">
    <property type="protein sequence ID" value="GAA4900935.1"/>
    <property type="molecule type" value="Genomic_DNA"/>
</dbReference>
<dbReference type="Pfam" id="PF13407">
    <property type="entry name" value="Peripla_BP_4"/>
    <property type="match status" value="1"/>
</dbReference>
<gene>
    <name evidence="5" type="ORF">GCM10025789_19450</name>
</gene>
<feature type="compositionally biased region" description="Low complexity" evidence="2">
    <location>
        <begin position="33"/>
        <end position="50"/>
    </location>
</feature>
<reference evidence="6" key="1">
    <citation type="journal article" date="2019" name="Int. J. Syst. Evol. Microbiol.">
        <title>The Global Catalogue of Microorganisms (GCM) 10K type strain sequencing project: providing services to taxonomists for standard genome sequencing and annotation.</title>
        <authorList>
            <consortium name="The Broad Institute Genomics Platform"/>
            <consortium name="The Broad Institute Genome Sequencing Center for Infectious Disease"/>
            <person name="Wu L."/>
            <person name="Ma J."/>
        </authorList>
    </citation>
    <scope>NUCLEOTIDE SEQUENCE [LARGE SCALE GENOMIC DNA]</scope>
    <source>
        <strain evidence="6">JCM 19125</strain>
    </source>
</reference>
<keyword evidence="3" id="KW-0732">Signal</keyword>
<dbReference type="InterPro" id="IPR028082">
    <property type="entry name" value="Peripla_BP_I"/>
</dbReference>
<evidence type="ECO:0000259" key="4">
    <source>
        <dbReference type="Pfam" id="PF13407"/>
    </source>
</evidence>
<sequence length="359" mass="37597">MSKVFKSLIAAAAASTLLFASACTTRNAETPEDTAAPATSAAAGDETTAAGGEEGAEFTVAFVPKIQGIPYFEAMNTGGKAAEADIPGLTWEYQGPTTADPAAQADIVRSMIQKKVDVLIVAPNDPDSLAPILQEAKDAGIKVGTSDTDAPNSVREVFVEQATGQGIGEYTADTLAAAMGEAGKAVIVSCGETAENLNSWIKIEEETFKTKYPEIELLPTVYAGEDQNRAAQMATDLMNANPDLKGIIGQCTTSAPGVAQAVRDAGKIGEVFTVGVGTPQAMLPYLEDGSSSGSILWDVENLGYLTAWAGAQLFQGKPFEAVNQVSDDIKDVEFREDTKELILGPPLVLTKDNAGQFDY</sequence>
<organism evidence="5 6">
    <name type="scientific">Tessaracoccus lubricantis</name>
    <dbReference type="NCBI Taxonomy" id="545543"/>
    <lineage>
        <taxon>Bacteria</taxon>
        <taxon>Bacillati</taxon>
        <taxon>Actinomycetota</taxon>
        <taxon>Actinomycetes</taxon>
        <taxon>Propionibacteriales</taxon>
        <taxon>Propionibacteriaceae</taxon>
        <taxon>Tessaracoccus</taxon>
    </lineage>
</organism>
<accession>A0ABP9FGK1</accession>
<dbReference type="RefSeq" id="WP_345582300.1">
    <property type="nucleotide sequence ID" value="NZ_BAABLV010000031.1"/>
</dbReference>
<dbReference type="PROSITE" id="PS51257">
    <property type="entry name" value="PROKAR_LIPOPROTEIN"/>
    <property type="match status" value="1"/>
</dbReference>
<feature type="signal peptide" evidence="3">
    <location>
        <begin position="1"/>
        <end position="22"/>
    </location>
</feature>
<comment type="caution">
    <text evidence="5">The sequence shown here is derived from an EMBL/GenBank/DDBJ whole genome shotgun (WGS) entry which is preliminary data.</text>
</comment>
<evidence type="ECO:0000256" key="2">
    <source>
        <dbReference type="SAM" id="MobiDB-lite"/>
    </source>
</evidence>
<dbReference type="Gene3D" id="3.40.50.2300">
    <property type="match status" value="2"/>
</dbReference>
<dbReference type="InterPro" id="IPR025997">
    <property type="entry name" value="SBP_2_dom"/>
</dbReference>
<name>A0ABP9FGK1_9ACTN</name>
<dbReference type="PANTHER" id="PTHR30036:SF8">
    <property type="entry name" value="ABC-TYPE SUGAR TRANSPORT SYSTEM PERIPLASMIC COMPONENT-LIKE PROTEIN"/>
    <property type="match status" value="1"/>
</dbReference>
<dbReference type="Proteomes" id="UP001501521">
    <property type="component" value="Unassembled WGS sequence"/>
</dbReference>
<evidence type="ECO:0000256" key="1">
    <source>
        <dbReference type="ARBA" id="ARBA00004196"/>
    </source>
</evidence>
<dbReference type="CDD" id="cd06302">
    <property type="entry name" value="PBP1_LsrB_Quorum_Sensing-like"/>
    <property type="match status" value="1"/>
</dbReference>
<keyword evidence="6" id="KW-1185">Reference proteome</keyword>
<comment type="subcellular location">
    <subcellularLocation>
        <location evidence="1">Cell envelope</location>
    </subcellularLocation>
</comment>
<dbReference type="PANTHER" id="PTHR30036">
    <property type="entry name" value="D-XYLOSE-BINDING PERIPLASMIC PROTEIN"/>
    <property type="match status" value="1"/>
</dbReference>
<evidence type="ECO:0000256" key="3">
    <source>
        <dbReference type="SAM" id="SignalP"/>
    </source>
</evidence>
<evidence type="ECO:0000313" key="5">
    <source>
        <dbReference type="EMBL" id="GAA4900935.1"/>
    </source>
</evidence>